<name>A0ABP7TMC5_9SPHN</name>
<dbReference type="Gene3D" id="3.40.30.10">
    <property type="entry name" value="Glutaredoxin"/>
    <property type="match status" value="1"/>
</dbReference>
<accession>A0ABP7TMC5</accession>
<keyword evidence="1" id="KW-0732">Signal</keyword>
<evidence type="ECO:0000313" key="3">
    <source>
        <dbReference type="EMBL" id="GAA4028441.1"/>
    </source>
</evidence>
<organism evidence="3 4">
    <name type="scientific">Sphingomonas rosea</name>
    <dbReference type="NCBI Taxonomy" id="335605"/>
    <lineage>
        <taxon>Bacteria</taxon>
        <taxon>Pseudomonadati</taxon>
        <taxon>Pseudomonadota</taxon>
        <taxon>Alphaproteobacteria</taxon>
        <taxon>Sphingomonadales</taxon>
        <taxon>Sphingomonadaceae</taxon>
        <taxon>Sphingomonas</taxon>
    </lineage>
</organism>
<dbReference type="InterPro" id="IPR036249">
    <property type="entry name" value="Thioredoxin-like_sf"/>
</dbReference>
<reference evidence="4" key="1">
    <citation type="journal article" date="2019" name="Int. J. Syst. Evol. Microbiol.">
        <title>The Global Catalogue of Microorganisms (GCM) 10K type strain sequencing project: providing services to taxonomists for standard genome sequencing and annotation.</title>
        <authorList>
            <consortium name="The Broad Institute Genomics Platform"/>
            <consortium name="The Broad Institute Genome Sequencing Center for Infectious Disease"/>
            <person name="Wu L."/>
            <person name="Ma J."/>
        </authorList>
    </citation>
    <scope>NUCLEOTIDE SEQUENCE [LARGE SCALE GENOMIC DNA]</scope>
    <source>
        <strain evidence="4">JCM 17564</strain>
    </source>
</reference>
<sequence length="224" mass="23765">MMNRLIALLLPLALTAAAAPPAKDWRTNVTETAAGWTFGKPGAPILTEYASFGCPHCGHFAAETGTKIDSLVKAGKLRFAFRPFLIFPQDRAGYVLARCVPAAKRLAYIEAVFADQAASRARLKDADANEATRAALYNAELAGPVPHSAALAEVSGFKALTLAQGVTAAKADQCLANQAAHDWVTNADLSSRTAGVKGTPTYFWKGVQLGEDLTPESLLKVLPR</sequence>
<evidence type="ECO:0000313" key="4">
    <source>
        <dbReference type="Proteomes" id="UP001424459"/>
    </source>
</evidence>
<feature type="chain" id="PRO_5047436656" description="Thioredoxin-like fold domain-containing protein" evidence="1">
    <location>
        <begin position="19"/>
        <end position="224"/>
    </location>
</feature>
<dbReference type="SUPFAM" id="SSF52833">
    <property type="entry name" value="Thioredoxin-like"/>
    <property type="match status" value="1"/>
</dbReference>
<dbReference type="InterPro" id="IPR012336">
    <property type="entry name" value="Thioredoxin-like_fold"/>
</dbReference>
<keyword evidence="4" id="KW-1185">Reference proteome</keyword>
<dbReference type="EMBL" id="BAABBR010000001">
    <property type="protein sequence ID" value="GAA4028441.1"/>
    <property type="molecule type" value="Genomic_DNA"/>
</dbReference>
<feature type="signal peptide" evidence="1">
    <location>
        <begin position="1"/>
        <end position="18"/>
    </location>
</feature>
<gene>
    <name evidence="3" type="ORF">GCM10022281_04170</name>
</gene>
<dbReference type="Gene3D" id="1.10.40.110">
    <property type="match status" value="1"/>
</dbReference>
<feature type="domain" description="Thioredoxin-like fold" evidence="2">
    <location>
        <begin position="35"/>
        <end position="222"/>
    </location>
</feature>
<comment type="caution">
    <text evidence="3">The sequence shown here is derived from an EMBL/GenBank/DDBJ whole genome shotgun (WGS) entry which is preliminary data.</text>
</comment>
<evidence type="ECO:0000256" key="1">
    <source>
        <dbReference type="SAM" id="SignalP"/>
    </source>
</evidence>
<dbReference type="CDD" id="cd02972">
    <property type="entry name" value="DsbA_family"/>
    <property type="match status" value="1"/>
</dbReference>
<dbReference type="Proteomes" id="UP001424459">
    <property type="component" value="Unassembled WGS sequence"/>
</dbReference>
<dbReference type="Pfam" id="PF13462">
    <property type="entry name" value="Thioredoxin_4"/>
    <property type="match status" value="1"/>
</dbReference>
<evidence type="ECO:0000259" key="2">
    <source>
        <dbReference type="Pfam" id="PF13462"/>
    </source>
</evidence>
<proteinExistence type="predicted"/>
<protein>
    <recommendedName>
        <fullName evidence="2">Thioredoxin-like fold domain-containing protein</fullName>
    </recommendedName>
</protein>